<dbReference type="InterPro" id="IPR029063">
    <property type="entry name" value="SAM-dependent_MTases_sf"/>
</dbReference>
<dbReference type="Gene3D" id="3.40.50.150">
    <property type="entry name" value="Vaccinia Virus protein VP39"/>
    <property type="match status" value="1"/>
</dbReference>
<evidence type="ECO:0000256" key="1">
    <source>
        <dbReference type="ARBA" id="ARBA00022997"/>
    </source>
</evidence>
<dbReference type="Gene3D" id="3.20.20.140">
    <property type="entry name" value="Metal-dependent hydrolases"/>
    <property type="match status" value="1"/>
</dbReference>
<dbReference type="PANTHER" id="PTHR10443:SF12">
    <property type="entry name" value="DIPEPTIDASE"/>
    <property type="match status" value="1"/>
</dbReference>
<reference evidence="3" key="1">
    <citation type="journal article" date="2014" name="PLoS Genet.">
        <title>Signature Gene Expression Reveals Novel Clues to the Molecular Mechanisms of Dimorphic Transition in Penicillium marneffei.</title>
        <authorList>
            <person name="Yang E."/>
            <person name="Wang G."/>
            <person name="Cai J."/>
            <person name="Woo P.C."/>
            <person name="Lau S.K."/>
            <person name="Yuen K.-Y."/>
            <person name="Chow W.-N."/>
            <person name="Lin X."/>
        </authorList>
    </citation>
    <scope>NUCLEOTIDE SEQUENCE [LARGE SCALE GENOMIC DNA]</scope>
    <source>
        <strain evidence="3">PM1</strain>
    </source>
</reference>
<dbReference type="EMBL" id="JPOX01000001">
    <property type="protein sequence ID" value="KFX53125.1"/>
    <property type="molecule type" value="Genomic_DNA"/>
</dbReference>
<dbReference type="InterPro" id="IPR008257">
    <property type="entry name" value="Pept_M19"/>
</dbReference>
<dbReference type="HOGENOM" id="CLU_436909_0_0_1"/>
<evidence type="ECO:0000256" key="2">
    <source>
        <dbReference type="RuleBase" id="RU341113"/>
    </source>
</evidence>
<accession>A0A093VLP1</accession>
<name>A0A093VLP1_TALMA</name>
<keyword evidence="2" id="KW-0479">Metal-binding</keyword>
<sequence length="626" mass="69625">MSDSQTTGDSYGGPRHEGEYVRLRVQHELVKINMDGKLARAPIDFSKPDIKILDSATADGYWLVDLAKTYSLAPTAQLVGADIASQHFIPIEQRPANLELILQNIFDEWPEQYHNYFDLVHQRFVLPVCNDAKSVDAITKLFSCVKPGGYIQIHDGDMETIIDGPEHAAMAQFRDMMGKAWKMMGHNLSPGPKITGWLKEVGAEDIEETLVINKCGPLAEDKAQGERAIAVLLALLDGAQALLGMPLIGEKSEPHGHNDWPHLIRAYYKNALDDRFAVNKNLAGHVDELFGVFSCLGRMGDYFIVSESFAMNTANSEAPASPKGEADLENMVRDTLQQIDLVYRLAELYADKWEMCESADDIMRIFEKGKFVCLMGVEGLHQIGDSSSVLRMYHKLGVRYVTLTHSKHNQYADSATSNPPLHGGLSAKGKEIIREMNRIGMMIDLSHTSRETTLSALELSLAPVAFTHSCVANIVSTDRNVSDEALDKLKLNRGIIMIALIPTLNHLDSSIANISHVIDHILYVAERIGFDHIGLGSDYDGMMKAVNGLEDVSRYPDLVEAMLIRGISRENVEKIIGRNVIRVLKEVEECAKRYGRELSVLEDSVKPLWDDDLCAVVKSVYPEAEH</sequence>
<dbReference type="PANTHER" id="PTHR10443">
    <property type="entry name" value="MICROSOMAL DIPEPTIDASE"/>
    <property type="match status" value="1"/>
</dbReference>
<proteinExistence type="inferred from homology"/>
<comment type="catalytic activity">
    <reaction evidence="2">
        <text>an L-aminoacyl-L-amino acid + H2O = 2 an L-alpha-amino acid</text>
        <dbReference type="Rhea" id="RHEA:48940"/>
        <dbReference type="ChEBI" id="CHEBI:15377"/>
        <dbReference type="ChEBI" id="CHEBI:59869"/>
        <dbReference type="ChEBI" id="CHEBI:77460"/>
        <dbReference type="EC" id="3.4.13.19"/>
    </reaction>
</comment>
<dbReference type="GO" id="GO:0006508">
    <property type="term" value="P:proteolysis"/>
    <property type="evidence" value="ECO:0007669"/>
    <property type="project" value="UniProtKB-KW"/>
</dbReference>
<dbReference type="PROSITE" id="PS51365">
    <property type="entry name" value="RENAL_DIPEPTIDASE_2"/>
    <property type="match status" value="1"/>
</dbReference>
<dbReference type="AlphaFoldDB" id="A0A093VLP1"/>
<dbReference type="SUPFAM" id="SSF53335">
    <property type="entry name" value="S-adenosyl-L-methionine-dependent methyltransferases"/>
    <property type="match status" value="1"/>
</dbReference>
<dbReference type="EC" id="3.4.13.19" evidence="2"/>
<protein>
    <recommendedName>
        <fullName evidence="2">Dipeptidase</fullName>
        <ecNumber evidence="2">3.4.13.19</ecNumber>
    </recommendedName>
</protein>
<dbReference type="GO" id="GO:0070573">
    <property type="term" value="F:metallodipeptidase activity"/>
    <property type="evidence" value="ECO:0007669"/>
    <property type="project" value="InterPro"/>
</dbReference>
<evidence type="ECO:0000313" key="3">
    <source>
        <dbReference type="EMBL" id="KFX53125.1"/>
    </source>
</evidence>
<gene>
    <name evidence="3" type="ORF">GQ26_0010080</name>
</gene>
<dbReference type="InterPro" id="IPR032466">
    <property type="entry name" value="Metal_Hydrolase"/>
</dbReference>
<organism evidence="3">
    <name type="scientific">Talaromyces marneffei PM1</name>
    <dbReference type="NCBI Taxonomy" id="1077442"/>
    <lineage>
        <taxon>Eukaryota</taxon>
        <taxon>Fungi</taxon>
        <taxon>Dikarya</taxon>
        <taxon>Ascomycota</taxon>
        <taxon>Pezizomycotina</taxon>
        <taxon>Eurotiomycetes</taxon>
        <taxon>Eurotiomycetidae</taxon>
        <taxon>Eurotiales</taxon>
        <taxon>Trichocomaceae</taxon>
        <taxon>Talaromyces</taxon>
        <taxon>Talaromyces sect. Talaromyces</taxon>
    </lineage>
</organism>
<comment type="caution">
    <text evidence="3">The sequence shown here is derived from an EMBL/GenBank/DDBJ whole genome shotgun (WGS) entry which is preliminary data.</text>
</comment>
<dbReference type="GO" id="GO:0046872">
    <property type="term" value="F:metal ion binding"/>
    <property type="evidence" value="ECO:0007669"/>
    <property type="project" value="UniProtKB-UniRule"/>
</dbReference>
<comment type="similarity">
    <text evidence="2">Belongs to the metallo-dependent hydrolases superfamily. Peptidase M19 family.</text>
</comment>
<keyword evidence="1 2" id="KW-0224">Dipeptidase</keyword>
<comment type="cofactor">
    <cofactor evidence="2">
        <name>Zn(2+)</name>
        <dbReference type="ChEBI" id="CHEBI:29105"/>
    </cofactor>
</comment>
<keyword evidence="2" id="KW-0645">Protease</keyword>
<keyword evidence="2" id="KW-0378">Hydrolase</keyword>
<dbReference type="eggNOG" id="KOG4127">
    <property type="taxonomic scope" value="Eukaryota"/>
</dbReference>
<dbReference type="Pfam" id="PF01244">
    <property type="entry name" value="Peptidase_M19"/>
    <property type="match status" value="1"/>
</dbReference>
<keyword evidence="2" id="KW-0482">Metalloprotease</keyword>
<dbReference type="SUPFAM" id="SSF51556">
    <property type="entry name" value="Metallo-dependent hydrolases"/>
    <property type="match status" value="1"/>
</dbReference>
<keyword evidence="2" id="KW-0862">Zinc</keyword>